<keyword evidence="2" id="KW-1185">Reference proteome</keyword>
<name>A0A0B1SQP3_OESDE</name>
<organism evidence="1 2">
    <name type="scientific">Oesophagostomum dentatum</name>
    <name type="common">Nodular worm</name>
    <dbReference type="NCBI Taxonomy" id="61180"/>
    <lineage>
        <taxon>Eukaryota</taxon>
        <taxon>Metazoa</taxon>
        <taxon>Ecdysozoa</taxon>
        <taxon>Nematoda</taxon>
        <taxon>Chromadorea</taxon>
        <taxon>Rhabditida</taxon>
        <taxon>Rhabditina</taxon>
        <taxon>Rhabditomorpha</taxon>
        <taxon>Strongyloidea</taxon>
        <taxon>Strongylidae</taxon>
        <taxon>Oesophagostomum</taxon>
    </lineage>
</organism>
<dbReference type="OrthoDB" id="10483082at2759"/>
<gene>
    <name evidence="1" type="ORF">OESDEN_14067</name>
</gene>
<proteinExistence type="predicted"/>
<evidence type="ECO:0000313" key="1">
    <source>
        <dbReference type="EMBL" id="KHJ86191.1"/>
    </source>
</evidence>
<accession>A0A0B1SQP3</accession>
<reference evidence="1 2" key="1">
    <citation type="submission" date="2014-03" db="EMBL/GenBank/DDBJ databases">
        <title>Draft genome of the hookworm Oesophagostomum dentatum.</title>
        <authorList>
            <person name="Mitreva M."/>
        </authorList>
    </citation>
    <scope>NUCLEOTIDE SEQUENCE [LARGE SCALE GENOMIC DNA]</scope>
    <source>
        <strain evidence="1 2">OD-Hann</strain>
    </source>
</reference>
<sequence>MRKSPQSSLDAVMLDDSNVEAVFQDSLPRRSSRIKKKFKVGGEVTHS</sequence>
<evidence type="ECO:0000313" key="2">
    <source>
        <dbReference type="Proteomes" id="UP000053660"/>
    </source>
</evidence>
<dbReference type="Proteomes" id="UP000053660">
    <property type="component" value="Unassembled WGS sequence"/>
</dbReference>
<dbReference type="AlphaFoldDB" id="A0A0B1SQP3"/>
<protein>
    <submittedName>
        <fullName evidence="1">Uncharacterized protein</fullName>
    </submittedName>
</protein>
<dbReference type="EMBL" id="KN561273">
    <property type="protein sequence ID" value="KHJ86191.1"/>
    <property type="molecule type" value="Genomic_DNA"/>
</dbReference>